<dbReference type="Proteomes" id="UP000257200">
    <property type="component" value="Unplaced"/>
</dbReference>
<organism evidence="17 18">
    <name type="scientific">Acanthochromis polyacanthus</name>
    <name type="common">spiny chromis</name>
    <dbReference type="NCBI Taxonomy" id="80966"/>
    <lineage>
        <taxon>Eukaryota</taxon>
        <taxon>Metazoa</taxon>
        <taxon>Chordata</taxon>
        <taxon>Craniata</taxon>
        <taxon>Vertebrata</taxon>
        <taxon>Euteleostomi</taxon>
        <taxon>Actinopterygii</taxon>
        <taxon>Neopterygii</taxon>
        <taxon>Teleostei</taxon>
        <taxon>Neoteleostei</taxon>
        <taxon>Acanthomorphata</taxon>
        <taxon>Ovalentaria</taxon>
        <taxon>Pomacentridae</taxon>
        <taxon>Acanthochromis</taxon>
    </lineage>
</organism>
<dbReference type="GO" id="GO:0070552">
    <property type="term" value="C:BRISC complex"/>
    <property type="evidence" value="ECO:0007669"/>
    <property type="project" value="InterPro"/>
</dbReference>
<feature type="compositionally biased region" description="Basic and acidic residues" evidence="16">
    <location>
        <begin position="11"/>
        <end position="20"/>
    </location>
</feature>
<protein>
    <recommendedName>
        <fullName evidence="4">BRISC and BRCA1-A complex member 1</fullName>
    </recommendedName>
    <alternativeName>
        <fullName evidence="14">Mediator of RAP80 interactions and targeting subunit of 40 kDa</fullName>
    </alternativeName>
    <alternativeName>
        <fullName evidence="15">New component of the BRCA1-A complex</fullName>
    </alternativeName>
</protein>
<evidence type="ECO:0000256" key="11">
    <source>
        <dbReference type="ARBA" id="ARBA00023204"/>
    </source>
</evidence>
<keyword evidence="18" id="KW-1185">Reference proteome</keyword>
<dbReference type="SUPFAM" id="SSF53300">
    <property type="entry name" value="vWA-like"/>
    <property type="match status" value="1"/>
</dbReference>
<keyword evidence="13" id="KW-0131">Cell cycle</keyword>
<evidence type="ECO:0000256" key="9">
    <source>
        <dbReference type="ARBA" id="ARBA00022786"/>
    </source>
</evidence>
<keyword evidence="11" id="KW-0234">DNA repair</keyword>
<keyword evidence="6" id="KW-0132">Cell division</keyword>
<evidence type="ECO:0000256" key="12">
    <source>
        <dbReference type="ARBA" id="ARBA00023242"/>
    </source>
</evidence>
<keyword evidence="5" id="KW-0963">Cytoplasm</keyword>
<evidence type="ECO:0000256" key="3">
    <source>
        <dbReference type="ARBA" id="ARBA00010809"/>
    </source>
</evidence>
<dbReference type="CDD" id="cd21502">
    <property type="entry name" value="vWA_BABAM1"/>
    <property type="match status" value="1"/>
</dbReference>
<feature type="region of interest" description="Disordered" evidence="16">
    <location>
        <begin position="1"/>
        <end position="79"/>
    </location>
</feature>
<dbReference type="GO" id="GO:0006302">
    <property type="term" value="P:double-strand break repair"/>
    <property type="evidence" value="ECO:0007669"/>
    <property type="project" value="TreeGrafter"/>
</dbReference>
<dbReference type="AlphaFoldDB" id="A0A3Q1EXX9"/>
<reference evidence="17" key="1">
    <citation type="submission" date="2025-05" db="UniProtKB">
        <authorList>
            <consortium name="Ensembl"/>
        </authorList>
    </citation>
    <scope>IDENTIFICATION</scope>
</reference>
<evidence type="ECO:0000313" key="18">
    <source>
        <dbReference type="Proteomes" id="UP000257200"/>
    </source>
</evidence>
<evidence type="ECO:0000256" key="16">
    <source>
        <dbReference type="SAM" id="MobiDB-lite"/>
    </source>
</evidence>
<dbReference type="PANTHER" id="PTHR15660:SF1">
    <property type="entry name" value="BRISC AND BRCA1-A COMPLEX MEMBER 1"/>
    <property type="match status" value="1"/>
</dbReference>
<evidence type="ECO:0000313" key="17">
    <source>
        <dbReference type="Ensembl" id="ENSAPOP00000010121.1"/>
    </source>
</evidence>
<dbReference type="GO" id="GO:0070531">
    <property type="term" value="C:BRCA1-A complex"/>
    <property type="evidence" value="ECO:0007669"/>
    <property type="project" value="InterPro"/>
</dbReference>
<dbReference type="PANTHER" id="PTHR15660">
    <property type="entry name" value="BRISC AND BRCA1-A COMPLEX MEMBER 1"/>
    <property type="match status" value="1"/>
</dbReference>
<dbReference type="STRING" id="80966.ENSAPOP00000027783"/>
<keyword evidence="9" id="KW-0833">Ubl conjugation pathway</keyword>
<evidence type="ECO:0000256" key="13">
    <source>
        <dbReference type="ARBA" id="ARBA00023306"/>
    </source>
</evidence>
<keyword evidence="8" id="KW-0498">Mitosis</keyword>
<dbReference type="InterPro" id="IPR036465">
    <property type="entry name" value="vWFA_dom_sf"/>
</dbReference>
<evidence type="ECO:0000256" key="10">
    <source>
        <dbReference type="ARBA" id="ARBA00022853"/>
    </source>
</evidence>
<evidence type="ECO:0000256" key="15">
    <source>
        <dbReference type="ARBA" id="ARBA00031038"/>
    </source>
</evidence>
<evidence type="ECO:0000256" key="6">
    <source>
        <dbReference type="ARBA" id="ARBA00022618"/>
    </source>
</evidence>
<dbReference type="GeneTree" id="ENSGT00390000016934"/>
<keyword evidence="7" id="KW-0227">DNA damage</keyword>
<feature type="compositionally biased region" description="Low complexity" evidence="16">
    <location>
        <begin position="62"/>
        <end position="79"/>
    </location>
</feature>
<proteinExistence type="inferred from homology"/>
<dbReference type="GO" id="GO:0051301">
    <property type="term" value="P:cell division"/>
    <property type="evidence" value="ECO:0007669"/>
    <property type="project" value="UniProtKB-KW"/>
</dbReference>
<accession>A0A3Q1EXX9</accession>
<feature type="compositionally biased region" description="Polar residues" evidence="16">
    <location>
        <begin position="35"/>
        <end position="51"/>
    </location>
</feature>
<dbReference type="InterPro" id="IPR026126">
    <property type="entry name" value="BABAM1"/>
</dbReference>
<evidence type="ECO:0000256" key="8">
    <source>
        <dbReference type="ARBA" id="ARBA00022776"/>
    </source>
</evidence>
<evidence type="ECO:0000256" key="2">
    <source>
        <dbReference type="ARBA" id="ARBA00004496"/>
    </source>
</evidence>
<sequence length="379" mass="41561">METPEPGPADGEERLVELRPRTRSNPEGAEDRRSSTGSLGGNSNPNISQPAVGSRVEGEGEASTSDSPPSSTTTTVSASTAQTVAPAAAAGVTAAASATVPLSTATVAAKERPKPTQQQQPTLTASVPPPAEYQLRVPRVNCPEKVIICLDLSEEMSLPKLESFNGSKTNALNISQKMIEMFVRTKHKIDKRHEFALVVVNDDALWLSGFTSDPRELCSCLYDLETNVCESFNLEDLLNVIRQKIDLPLMDNVQTIPPPYVVRTVLIYSRHTGQLQFNPSEAVSKMLQSPYFFFDVVYLHNGVEEQVDETSWRDNYTSFCNLDSKGMCYRFEVSLSGPAIELHNCMAKLLAHPLQRPFQSHASYSLLEGEDPQDIEATV</sequence>
<comment type="subcellular location">
    <subcellularLocation>
        <location evidence="2">Cytoplasm</location>
    </subcellularLocation>
    <subcellularLocation>
        <location evidence="1">Nucleus</location>
    </subcellularLocation>
</comment>
<keyword evidence="12" id="KW-0539">Nucleus</keyword>
<evidence type="ECO:0000256" key="5">
    <source>
        <dbReference type="ARBA" id="ARBA00022490"/>
    </source>
</evidence>
<dbReference type="GO" id="GO:0006325">
    <property type="term" value="P:chromatin organization"/>
    <property type="evidence" value="ECO:0007669"/>
    <property type="project" value="UniProtKB-KW"/>
</dbReference>
<evidence type="ECO:0000256" key="14">
    <source>
        <dbReference type="ARBA" id="ARBA00030984"/>
    </source>
</evidence>
<comment type="similarity">
    <text evidence="3">Belongs to the BABAM1 family.</text>
</comment>
<evidence type="ECO:0000256" key="4">
    <source>
        <dbReference type="ARBA" id="ARBA00019437"/>
    </source>
</evidence>
<evidence type="ECO:0000256" key="7">
    <source>
        <dbReference type="ARBA" id="ARBA00022763"/>
    </source>
</evidence>
<dbReference type="Ensembl" id="ENSAPOT00000000391.1">
    <property type="protein sequence ID" value="ENSAPOP00000010121.1"/>
    <property type="gene ID" value="ENSAPOG00000012554.1"/>
</dbReference>
<dbReference type="Ensembl" id="ENSAPOT00000000368.1">
    <property type="protein sequence ID" value="ENSAPOP00000027783.1"/>
    <property type="gene ID" value="ENSAPOG00000012554.1"/>
</dbReference>
<evidence type="ECO:0000256" key="1">
    <source>
        <dbReference type="ARBA" id="ARBA00004123"/>
    </source>
</evidence>
<dbReference type="GO" id="GO:0007095">
    <property type="term" value="P:mitotic G2 DNA damage checkpoint signaling"/>
    <property type="evidence" value="ECO:0007669"/>
    <property type="project" value="TreeGrafter"/>
</dbReference>
<feature type="region of interest" description="Disordered" evidence="16">
    <location>
        <begin position="106"/>
        <end position="128"/>
    </location>
</feature>
<name>A0A3Q1EXX9_9TELE</name>
<keyword evidence="10" id="KW-0156">Chromatin regulator</keyword>
<dbReference type="GO" id="GO:0016604">
    <property type="term" value="C:nuclear body"/>
    <property type="evidence" value="ECO:0007669"/>
    <property type="project" value="TreeGrafter"/>
</dbReference>
<dbReference type="GO" id="GO:0005737">
    <property type="term" value="C:cytoplasm"/>
    <property type="evidence" value="ECO:0007669"/>
    <property type="project" value="UniProtKB-SubCell"/>
</dbReference>
<dbReference type="GO" id="GO:0045739">
    <property type="term" value="P:positive regulation of DNA repair"/>
    <property type="evidence" value="ECO:0007669"/>
    <property type="project" value="InterPro"/>
</dbReference>